<dbReference type="Gene3D" id="1.20.200.10">
    <property type="entry name" value="Fumarase/aspartase (Central domain)"/>
    <property type="match status" value="1"/>
</dbReference>
<feature type="modified residue" description="2,3-didehydroalanine (Ser)" evidence="6">
    <location>
        <position position="141"/>
    </location>
</feature>
<comment type="pathway">
    <text evidence="1 6 8">Amino-acid degradation; L-histidine degradation into L-glutamate; N-formimidoyl-L-glutamate from L-histidine: step 1/3.</text>
</comment>
<dbReference type="AlphaFoldDB" id="A0A4Y6PTS6"/>
<dbReference type="Pfam" id="PF00221">
    <property type="entry name" value="Lyase_aromatic"/>
    <property type="match status" value="1"/>
</dbReference>
<dbReference type="CDD" id="cd00332">
    <property type="entry name" value="PAL-HAL"/>
    <property type="match status" value="1"/>
</dbReference>
<accession>A0A4Y6PTS6</accession>
<dbReference type="EMBL" id="CP041186">
    <property type="protein sequence ID" value="QDG51650.1"/>
    <property type="molecule type" value="Genomic_DNA"/>
</dbReference>
<dbReference type="RefSeq" id="WP_141198130.1">
    <property type="nucleotide sequence ID" value="NZ_CP041186.1"/>
</dbReference>
<keyword evidence="11" id="KW-1185">Reference proteome</keyword>
<dbReference type="InterPro" id="IPR001106">
    <property type="entry name" value="Aromatic_Lyase"/>
</dbReference>
<gene>
    <name evidence="6 10" type="primary">hutH</name>
    <name evidence="10" type="ORF">FIV42_13095</name>
</gene>
<evidence type="ECO:0000256" key="9">
    <source>
        <dbReference type="RuleBase" id="RU004480"/>
    </source>
</evidence>
<proteinExistence type="inferred from homology"/>
<keyword evidence="4 6" id="KW-0456">Lyase</keyword>
<dbReference type="InterPro" id="IPR008948">
    <property type="entry name" value="L-Aspartase-like"/>
</dbReference>
<evidence type="ECO:0000256" key="4">
    <source>
        <dbReference type="ARBA" id="ARBA00023239"/>
    </source>
</evidence>
<organism evidence="10 11">
    <name type="scientific">Persicimonas caeni</name>
    <dbReference type="NCBI Taxonomy" id="2292766"/>
    <lineage>
        <taxon>Bacteria</taxon>
        <taxon>Deltaproteobacteria</taxon>
        <taxon>Bradymonadales</taxon>
        <taxon>Bradymonadaceae</taxon>
        <taxon>Persicimonas</taxon>
    </lineage>
</organism>
<dbReference type="HAMAP" id="MF_00229">
    <property type="entry name" value="His_ammonia_lyase"/>
    <property type="match status" value="1"/>
</dbReference>
<dbReference type="OrthoDB" id="9806955at2"/>
<evidence type="ECO:0000256" key="8">
    <source>
        <dbReference type="RuleBase" id="RU004479"/>
    </source>
</evidence>
<dbReference type="Proteomes" id="UP000315995">
    <property type="component" value="Chromosome"/>
</dbReference>
<evidence type="ECO:0000256" key="1">
    <source>
        <dbReference type="ARBA" id="ARBA00005113"/>
    </source>
</evidence>
<dbReference type="Gene3D" id="1.10.275.10">
    <property type="entry name" value="Fumarase/aspartase (N-terminal domain)"/>
    <property type="match status" value="1"/>
</dbReference>
<keyword evidence="3 6" id="KW-0369">Histidine metabolism</keyword>
<dbReference type="FunFam" id="1.20.200.10:FF:000003">
    <property type="entry name" value="Histidine ammonia-lyase"/>
    <property type="match status" value="1"/>
</dbReference>
<dbReference type="GO" id="GO:0004397">
    <property type="term" value="F:histidine ammonia-lyase activity"/>
    <property type="evidence" value="ECO:0007669"/>
    <property type="project" value="UniProtKB-UniRule"/>
</dbReference>
<comment type="PTM">
    <text evidence="6">Contains an active site 4-methylidene-imidazol-5-one (MIO), which is formed autocatalytically by cyclization and dehydration of residues Ala-Ser-Gly.</text>
</comment>
<protein>
    <recommendedName>
        <fullName evidence="2 6">Histidine ammonia-lyase</fullName>
        <shortName evidence="6">Histidase</shortName>
        <ecNumber evidence="2 6">4.3.1.3</ecNumber>
    </recommendedName>
</protein>
<dbReference type="PANTHER" id="PTHR10362">
    <property type="entry name" value="HISTIDINE AMMONIA-LYASE"/>
    <property type="match status" value="1"/>
</dbReference>
<dbReference type="GO" id="GO:0019556">
    <property type="term" value="P:L-histidine catabolic process to glutamate and formamide"/>
    <property type="evidence" value="ECO:0007669"/>
    <property type="project" value="UniProtKB-UniPathway"/>
</dbReference>
<comment type="catalytic activity">
    <reaction evidence="5 6 8">
        <text>L-histidine = trans-urocanate + NH4(+)</text>
        <dbReference type="Rhea" id="RHEA:21232"/>
        <dbReference type="ChEBI" id="CHEBI:17771"/>
        <dbReference type="ChEBI" id="CHEBI:28938"/>
        <dbReference type="ChEBI" id="CHEBI:57595"/>
        <dbReference type="EC" id="4.3.1.3"/>
    </reaction>
</comment>
<keyword evidence="6" id="KW-0963">Cytoplasm</keyword>
<feature type="cross-link" description="5-imidazolinone (Ala-Gly)" evidence="6">
    <location>
        <begin position="140"/>
        <end position="142"/>
    </location>
</feature>
<evidence type="ECO:0000313" key="11">
    <source>
        <dbReference type="Proteomes" id="UP000315995"/>
    </source>
</evidence>
<dbReference type="PROSITE" id="PS00488">
    <property type="entry name" value="PAL_HISTIDASE"/>
    <property type="match status" value="1"/>
</dbReference>
<name>A0A4Y6PTS6_PERCE</name>
<dbReference type="SUPFAM" id="SSF48557">
    <property type="entry name" value="L-aspartase-like"/>
    <property type="match status" value="1"/>
</dbReference>
<evidence type="ECO:0000256" key="6">
    <source>
        <dbReference type="HAMAP-Rule" id="MF_00229"/>
    </source>
</evidence>
<dbReference type="NCBIfam" id="TIGR01225">
    <property type="entry name" value="hutH"/>
    <property type="match status" value="1"/>
</dbReference>
<comment type="subcellular location">
    <subcellularLocation>
        <location evidence="6 9">Cytoplasm</location>
    </subcellularLocation>
</comment>
<dbReference type="InterPro" id="IPR005921">
    <property type="entry name" value="HutH"/>
</dbReference>
<dbReference type="GO" id="GO:0005737">
    <property type="term" value="C:cytoplasm"/>
    <property type="evidence" value="ECO:0007669"/>
    <property type="project" value="UniProtKB-SubCell"/>
</dbReference>
<evidence type="ECO:0000256" key="5">
    <source>
        <dbReference type="ARBA" id="ARBA00049269"/>
    </source>
</evidence>
<dbReference type="FunFam" id="1.10.275.10:FF:000005">
    <property type="entry name" value="Histidine ammonia-lyase"/>
    <property type="match status" value="1"/>
</dbReference>
<dbReference type="GO" id="GO:0019557">
    <property type="term" value="P:L-histidine catabolic process to glutamate and formate"/>
    <property type="evidence" value="ECO:0007669"/>
    <property type="project" value="UniProtKB-UniPathway"/>
</dbReference>
<dbReference type="UniPathway" id="UPA00379">
    <property type="reaction ID" value="UER00549"/>
</dbReference>
<reference evidence="10 11" key="1">
    <citation type="submission" date="2019-06" db="EMBL/GenBank/DDBJ databases">
        <title>Persicimonas caeni gen. nov., sp. nov., a predatory bacterium isolated from solar saltern.</title>
        <authorList>
            <person name="Wang S."/>
        </authorList>
    </citation>
    <scope>NUCLEOTIDE SEQUENCE [LARGE SCALE GENOMIC DNA]</scope>
    <source>
        <strain evidence="10 11">YN101</strain>
    </source>
</reference>
<dbReference type="InterPro" id="IPR024083">
    <property type="entry name" value="Fumarase/histidase_N"/>
</dbReference>
<evidence type="ECO:0000313" key="10">
    <source>
        <dbReference type="EMBL" id="QDG51650.1"/>
    </source>
</evidence>
<comment type="similarity">
    <text evidence="6 7">Belongs to the PAL/histidase family.</text>
</comment>
<dbReference type="EC" id="4.3.1.3" evidence="2 6"/>
<dbReference type="InterPro" id="IPR022313">
    <property type="entry name" value="Phe/His_NH3-lyase_AS"/>
</dbReference>
<evidence type="ECO:0000256" key="7">
    <source>
        <dbReference type="RuleBase" id="RU003954"/>
    </source>
</evidence>
<sequence length="513" mass="54990">MHIGHTPLNLETIERVVFDHVTVEIAPSAHPKIEQAAQFVREMAQSGEAVYGVTTGFGANRDRVIRPEDAETLQERLLVSHACGVGQPLPTEVVRAMMLLRINALSQGNSGIRLSTLQLLADMLNAGVHPVIPELGSVGASGDLCPLAHMCLPLIGLGEAEFEGEKLSGEEAMMRAGLQPVRLTYKEGLALLNGTQAMTAAGVVAAIRFRQLLDCADTVGAMSLEAVAGRLAALDPRIHEIRGRKGQIDSARALRALLADSELAGAAPGTVEGKVEYVQDSYCLRCMPQVHGASRDVLDHVIDVLTTEANAVTDNPLVFPPEDGREGAILSGGNFHGQPVALALDYLKTAIAEIGSVSERRCAKLTDKYFSEGLPPFLVSNPGLNSGMMIPQYVAAALVSENKSQAFPASVDSIPTSANMEDHVSMGMHAALHTLRALTNVETIVGIEYLIAAQALDLRNGHRLGEGTRRAQTLLREHVEFMKHDRVLYPDIEKAATLVRDGSLAETVSDFFE</sequence>
<evidence type="ECO:0000256" key="2">
    <source>
        <dbReference type="ARBA" id="ARBA00012994"/>
    </source>
</evidence>
<accession>A0A5B8Y5G2</accession>
<dbReference type="NCBIfam" id="NF006871">
    <property type="entry name" value="PRK09367.1"/>
    <property type="match status" value="1"/>
</dbReference>
<evidence type="ECO:0000256" key="3">
    <source>
        <dbReference type="ARBA" id="ARBA00022808"/>
    </source>
</evidence>